<dbReference type="OrthoDB" id="9395371at2759"/>
<dbReference type="InterPro" id="IPR012337">
    <property type="entry name" value="RNaseH-like_sf"/>
</dbReference>
<evidence type="ECO:0000256" key="2">
    <source>
        <dbReference type="ARBA" id="ARBA00022695"/>
    </source>
</evidence>
<keyword evidence="7" id="KW-0695">RNA-directed DNA polymerase</keyword>
<dbReference type="GO" id="GO:0003964">
    <property type="term" value="F:RNA-directed DNA polymerase activity"/>
    <property type="evidence" value="ECO:0007669"/>
    <property type="project" value="UniProtKB-KW"/>
</dbReference>
<dbReference type="PANTHER" id="PTHR41694">
    <property type="entry name" value="ENDOGENOUS RETROVIRUS GROUP K MEMBER POL PROTEIN"/>
    <property type="match status" value="1"/>
</dbReference>
<dbReference type="GO" id="GO:0004523">
    <property type="term" value="F:RNA-DNA hybrid ribonuclease activity"/>
    <property type="evidence" value="ECO:0007669"/>
    <property type="project" value="InterPro"/>
</dbReference>
<dbReference type="InterPro" id="IPR017856">
    <property type="entry name" value="Integrase-like_N"/>
</dbReference>
<evidence type="ECO:0000256" key="3">
    <source>
        <dbReference type="ARBA" id="ARBA00022722"/>
    </source>
</evidence>
<dbReference type="Proteomes" id="UP000557230">
    <property type="component" value="Unassembled WGS sequence"/>
</dbReference>
<evidence type="ECO:0000313" key="11">
    <source>
        <dbReference type="EMBL" id="NXN14057.1"/>
    </source>
</evidence>
<evidence type="ECO:0000256" key="1">
    <source>
        <dbReference type="ARBA" id="ARBA00022679"/>
    </source>
</evidence>
<keyword evidence="5" id="KW-0255">Endonuclease</keyword>
<dbReference type="SUPFAM" id="SSF46919">
    <property type="entry name" value="N-terminal Zn binding domain of HIV integrase"/>
    <property type="match status" value="1"/>
</dbReference>
<protein>
    <submittedName>
        <fullName evidence="11">POK18 protein</fullName>
    </submittedName>
</protein>
<gene>
    <name evidence="11" type="primary">Ervk18_1</name>
    <name evidence="11" type="ORF">INDMAC_R15617</name>
</gene>
<feature type="domain" description="Integrase-type" evidence="9">
    <location>
        <begin position="98"/>
        <end position="139"/>
    </location>
</feature>
<keyword evidence="12" id="KW-1185">Reference proteome</keyword>
<evidence type="ECO:0000256" key="6">
    <source>
        <dbReference type="ARBA" id="ARBA00022801"/>
    </source>
</evidence>
<dbReference type="Pfam" id="PF02022">
    <property type="entry name" value="Integrase_Zn"/>
    <property type="match status" value="1"/>
</dbReference>
<dbReference type="Pfam" id="PF00075">
    <property type="entry name" value="RNase_H"/>
    <property type="match status" value="1"/>
</dbReference>
<comment type="caution">
    <text evidence="11">The sequence shown here is derived from an EMBL/GenBank/DDBJ whole genome shotgun (WGS) entry which is preliminary data.</text>
</comment>
<dbReference type="PANTHER" id="PTHR41694:SF3">
    <property type="entry name" value="RNA-DIRECTED DNA POLYMERASE-RELATED"/>
    <property type="match status" value="1"/>
</dbReference>
<evidence type="ECO:0000313" key="12">
    <source>
        <dbReference type="Proteomes" id="UP000557230"/>
    </source>
</evidence>
<dbReference type="InterPro" id="IPR003308">
    <property type="entry name" value="Integrase_Zn-bd_dom_N"/>
</dbReference>
<dbReference type="EMBL" id="VXBD01008929">
    <property type="protein sequence ID" value="NXN14057.1"/>
    <property type="molecule type" value="Genomic_DNA"/>
</dbReference>
<dbReference type="GO" id="GO:0008270">
    <property type="term" value="F:zinc ion binding"/>
    <property type="evidence" value="ECO:0007669"/>
    <property type="project" value="UniProtKB-KW"/>
</dbReference>
<keyword evidence="3" id="KW-0540">Nuclease</keyword>
<dbReference type="Gene3D" id="1.10.10.200">
    <property type="match status" value="1"/>
</dbReference>
<evidence type="ECO:0000256" key="8">
    <source>
        <dbReference type="PROSITE-ProRule" id="PRU00450"/>
    </source>
</evidence>
<dbReference type="SUPFAM" id="SSF53098">
    <property type="entry name" value="Ribonuclease H-like"/>
    <property type="match status" value="1"/>
</dbReference>
<proteinExistence type="predicted"/>
<evidence type="ECO:0000256" key="5">
    <source>
        <dbReference type="ARBA" id="ARBA00022759"/>
    </source>
</evidence>
<feature type="non-terminal residue" evidence="11">
    <location>
        <position position="1"/>
    </location>
</feature>
<dbReference type="PROSITE" id="PS50879">
    <property type="entry name" value="RNASE_H_1"/>
    <property type="match status" value="1"/>
</dbReference>
<name>A0A7L1GJB3_9PICI</name>
<evidence type="ECO:0000259" key="9">
    <source>
        <dbReference type="PROSITE" id="PS50876"/>
    </source>
</evidence>
<dbReference type="AlphaFoldDB" id="A0A7L1GJB3"/>
<keyword evidence="4" id="KW-0479">Metal-binding</keyword>
<accession>A0A7L1GJB3</accession>
<reference evidence="11 12" key="1">
    <citation type="submission" date="2019-09" db="EMBL/GenBank/DDBJ databases">
        <title>Bird 10,000 Genomes (B10K) Project - Family phase.</title>
        <authorList>
            <person name="Zhang G."/>
        </authorList>
    </citation>
    <scope>NUCLEOTIDE SEQUENCE [LARGE SCALE GENOMIC DNA]</scope>
    <source>
        <strain evidence="11">B10K-DU-001-78</strain>
        <tissue evidence="11">Muscle</tissue>
    </source>
</reference>
<dbReference type="Gene3D" id="3.30.420.10">
    <property type="entry name" value="Ribonuclease H-like superfamily/Ribonuclease H"/>
    <property type="match status" value="1"/>
</dbReference>
<sequence length="152" mass="16669">VELNAVVRVCQKWSEPLNLITDSAYVAGIVQRAEAAVLKEISNSQLFTLLQELFFHLDSRTHPYFVMHVRSHTSLPGFIAEGNGQADLLTLPVHVLPDRIAQAKLSHSFFHQNAGGLKRQFGLSSRQAANIIAVCPDCQKHSFPSVAGGINP</sequence>
<dbReference type="PROSITE" id="PS50876">
    <property type="entry name" value="ZF_INTEGRASE"/>
    <property type="match status" value="1"/>
</dbReference>
<keyword evidence="8" id="KW-0863">Zinc-finger</keyword>
<keyword evidence="8" id="KW-0862">Zinc</keyword>
<keyword evidence="6" id="KW-0378">Hydrolase</keyword>
<feature type="non-terminal residue" evidence="11">
    <location>
        <position position="152"/>
    </location>
</feature>
<evidence type="ECO:0000259" key="10">
    <source>
        <dbReference type="PROSITE" id="PS50879"/>
    </source>
</evidence>
<keyword evidence="2" id="KW-0548">Nucleotidyltransferase</keyword>
<dbReference type="GO" id="GO:0035613">
    <property type="term" value="F:RNA stem-loop binding"/>
    <property type="evidence" value="ECO:0007669"/>
    <property type="project" value="TreeGrafter"/>
</dbReference>
<keyword evidence="1" id="KW-0808">Transferase</keyword>
<feature type="domain" description="RNase H type-1" evidence="10">
    <location>
        <begin position="1"/>
        <end position="95"/>
    </location>
</feature>
<evidence type="ECO:0000256" key="4">
    <source>
        <dbReference type="ARBA" id="ARBA00022723"/>
    </source>
</evidence>
<organism evidence="11 12">
    <name type="scientific">Indicator maculatus</name>
    <name type="common">spotted honeyguide</name>
    <dbReference type="NCBI Taxonomy" id="545262"/>
    <lineage>
        <taxon>Eukaryota</taxon>
        <taxon>Metazoa</taxon>
        <taxon>Chordata</taxon>
        <taxon>Craniata</taxon>
        <taxon>Vertebrata</taxon>
        <taxon>Euteleostomi</taxon>
        <taxon>Archelosauria</taxon>
        <taxon>Archosauria</taxon>
        <taxon>Dinosauria</taxon>
        <taxon>Saurischia</taxon>
        <taxon>Theropoda</taxon>
        <taxon>Coelurosauria</taxon>
        <taxon>Aves</taxon>
        <taxon>Neognathae</taxon>
        <taxon>Neoaves</taxon>
        <taxon>Telluraves</taxon>
        <taxon>Coraciimorphae</taxon>
        <taxon>Piciformes</taxon>
        <taxon>Indicatoridae</taxon>
        <taxon>Indicator</taxon>
    </lineage>
</organism>
<evidence type="ECO:0000256" key="7">
    <source>
        <dbReference type="ARBA" id="ARBA00022918"/>
    </source>
</evidence>
<dbReference type="InterPro" id="IPR002156">
    <property type="entry name" value="RNaseH_domain"/>
</dbReference>
<dbReference type="InterPro" id="IPR036397">
    <property type="entry name" value="RNaseH_sf"/>
</dbReference>